<dbReference type="InterPro" id="IPR029753">
    <property type="entry name" value="D-isomer_DH_CS"/>
</dbReference>
<accession>A0ABV0EPM0</accession>
<dbReference type="InterPro" id="IPR050418">
    <property type="entry name" value="D-iso_2-hydroxyacid_DH_PdxB"/>
</dbReference>
<dbReference type="InterPro" id="IPR006139">
    <property type="entry name" value="D-isomer_2_OHA_DH_cat_dom"/>
</dbReference>
<dbReference type="Pfam" id="PF02826">
    <property type="entry name" value="2-Hacid_dh_C"/>
    <property type="match status" value="1"/>
</dbReference>
<evidence type="ECO:0000313" key="7">
    <source>
        <dbReference type="EMBL" id="MEO1770575.1"/>
    </source>
</evidence>
<dbReference type="RefSeq" id="WP_207701306.1">
    <property type="nucleotide sequence ID" value="NZ_JAFREL020000002.1"/>
</dbReference>
<evidence type="ECO:0000259" key="5">
    <source>
        <dbReference type="Pfam" id="PF00389"/>
    </source>
</evidence>
<organism evidence="7 8">
    <name type="scientific">Candidatus Enterococcus ferrettii</name>
    <dbReference type="NCBI Taxonomy" id="2815324"/>
    <lineage>
        <taxon>Bacteria</taxon>
        <taxon>Bacillati</taxon>
        <taxon>Bacillota</taxon>
        <taxon>Bacilli</taxon>
        <taxon>Lactobacillales</taxon>
        <taxon>Enterococcaceae</taxon>
        <taxon>Enterococcus</taxon>
    </lineage>
</organism>
<dbReference type="CDD" id="cd12162">
    <property type="entry name" value="2-Hacid_dh_4"/>
    <property type="match status" value="1"/>
</dbReference>
<dbReference type="PROSITE" id="PS00671">
    <property type="entry name" value="D_2_HYDROXYACID_DH_3"/>
    <property type="match status" value="1"/>
</dbReference>
<dbReference type="PANTHER" id="PTHR43761">
    <property type="entry name" value="D-ISOMER SPECIFIC 2-HYDROXYACID DEHYDROGENASE FAMILY PROTEIN (AFU_ORTHOLOGUE AFUA_1G13630)"/>
    <property type="match status" value="1"/>
</dbReference>
<dbReference type="SUPFAM" id="SSF51735">
    <property type="entry name" value="NAD(P)-binding Rossmann-fold domains"/>
    <property type="match status" value="1"/>
</dbReference>
<dbReference type="Proteomes" id="UP000664357">
    <property type="component" value="Unassembled WGS sequence"/>
</dbReference>
<keyword evidence="2 4" id="KW-0560">Oxidoreductase</keyword>
<comment type="similarity">
    <text evidence="1 4">Belongs to the D-isomer specific 2-hydroxyacid dehydrogenase family.</text>
</comment>
<evidence type="ECO:0000256" key="2">
    <source>
        <dbReference type="ARBA" id="ARBA00023002"/>
    </source>
</evidence>
<dbReference type="SUPFAM" id="SSF52283">
    <property type="entry name" value="Formate/glycerate dehydrogenase catalytic domain-like"/>
    <property type="match status" value="1"/>
</dbReference>
<dbReference type="InterPro" id="IPR036291">
    <property type="entry name" value="NAD(P)-bd_dom_sf"/>
</dbReference>
<evidence type="ECO:0000259" key="6">
    <source>
        <dbReference type="Pfam" id="PF02826"/>
    </source>
</evidence>
<gene>
    <name evidence="7" type="ORF">JZO67_002528</name>
</gene>
<reference evidence="7 8" key="1">
    <citation type="submission" date="2021-03" db="EMBL/GenBank/DDBJ databases">
        <authorList>
            <person name="Gilmore M.S."/>
            <person name="Schwartzman J."/>
            <person name="Van Tyne D."/>
            <person name="Martin M."/>
            <person name="Earl A.M."/>
            <person name="Manson A.L."/>
            <person name="Straub T."/>
            <person name="Salamzade R."/>
            <person name="Saavedra J."/>
            <person name="Lebreton F."/>
            <person name="Prichula J."/>
            <person name="Schaufler K."/>
            <person name="Gaca A."/>
            <person name="Sgardioli B."/>
            <person name="Wagenaar J."/>
            <person name="Strong T."/>
        </authorList>
    </citation>
    <scope>NUCLEOTIDE SEQUENCE [LARGE SCALE GENOMIC DNA]</scope>
    <source>
        <strain evidence="7 8">665A</strain>
    </source>
</reference>
<evidence type="ECO:0000256" key="1">
    <source>
        <dbReference type="ARBA" id="ARBA00005854"/>
    </source>
</evidence>
<evidence type="ECO:0000256" key="3">
    <source>
        <dbReference type="ARBA" id="ARBA00023027"/>
    </source>
</evidence>
<dbReference type="Pfam" id="PF00389">
    <property type="entry name" value="2-Hacid_dh"/>
    <property type="match status" value="1"/>
</dbReference>
<keyword evidence="8" id="KW-1185">Reference proteome</keyword>
<dbReference type="PANTHER" id="PTHR43761:SF1">
    <property type="entry name" value="D-ISOMER SPECIFIC 2-HYDROXYACID DEHYDROGENASE CATALYTIC DOMAIN-CONTAINING PROTEIN-RELATED"/>
    <property type="match status" value="1"/>
</dbReference>
<name>A0ABV0EPM0_9ENTE</name>
<reference evidence="7 8" key="2">
    <citation type="submission" date="2024-02" db="EMBL/GenBank/DDBJ databases">
        <title>The Genome Sequence of Enterococcus sp. DIV0159.</title>
        <authorList>
            <person name="Earl A."/>
            <person name="Manson A."/>
            <person name="Gilmore M."/>
            <person name="Sanders J."/>
            <person name="Shea T."/>
            <person name="Howe W."/>
            <person name="Livny J."/>
            <person name="Cuomo C."/>
            <person name="Neafsey D."/>
            <person name="Birren B."/>
        </authorList>
    </citation>
    <scope>NUCLEOTIDE SEQUENCE [LARGE SCALE GENOMIC DNA]</scope>
    <source>
        <strain evidence="7 8">665A</strain>
    </source>
</reference>
<keyword evidence="3" id="KW-0520">NAD</keyword>
<comment type="caution">
    <text evidence="7">The sequence shown here is derived from an EMBL/GenBank/DDBJ whole genome shotgun (WGS) entry which is preliminary data.</text>
</comment>
<evidence type="ECO:0000313" key="8">
    <source>
        <dbReference type="Proteomes" id="UP000664357"/>
    </source>
</evidence>
<dbReference type="InterPro" id="IPR006140">
    <property type="entry name" value="D-isomer_DH_NAD-bd"/>
</dbReference>
<dbReference type="PROSITE" id="PS00065">
    <property type="entry name" value="D_2_HYDROXYACID_DH_1"/>
    <property type="match status" value="1"/>
</dbReference>
<protein>
    <submittedName>
        <fullName evidence="7">Glycerate dehydrogenase</fullName>
    </submittedName>
</protein>
<dbReference type="Gene3D" id="3.40.50.720">
    <property type="entry name" value="NAD(P)-binding Rossmann-like Domain"/>
    <property type="match status" value="2"/>
</dbReference>
<feature type="domain" description="D-isomer specific 2-hydroxyacid dehydrogenase NAD-binding" evidence="6">
    <location>
        <begin position="109"/>
        <end position="289"/>
    </location>
</feature>
<sequence>MNKTIVVLDGYTLNPGDLSWGELERFGEVILYDRTEKADVAKRIENAEIVLTNKTIIDGEAMRKCEKLSYIGVLATGYDVVDVKAAKDLGITVSNVPQYGTESVSQFAIALLLEICNRVGQHSDATKQGKWSQNQDWCFWDYPIIGLNNKVMGVIGFGRIGQQTGKIARALGMQVLYYDNYTEVEGTVEVRKVDQLDDLLSLSDVVVLHCPLTEETQEIINKNTLKRMKATAILINNSRGPLINDVDLAEALSEQQIYAAGIDVVSVEPISEENPLLNCTNCFITPHISWASKAARERIMKCTGENIAAYLSGDPMNVVS</sequence>
<proteinExistence type="inferred from homology"/>
<feature type="domain" description="D-isomer specific 2-hydroxyacid dehydrogenase catalytic" evidence="5">
    <location>
        <begin position="23"/>
        <end position="317"/>
    </location>
</feature>
<dbReference type="PROSITE" id="PS00670">
    <property type="entry name" value="D_2_HYDROXYACID_DH_2"/>
    <property type="match status" value="1"/>
</dbReference>
<dbReference type="InterPro" id="IPR029752">
    <property type="entry name" value="D-isomer_DH_CS1"/>
</dbReference>
<dbReference type="EMBL" id="JAFREL020000002">
    <property type="protein sequence ID" value="MEO1770575.1"/>
    <property type="molecule type" value="Genomic_DNA"/>
</dbReference>
<evidence type="ECO:0000256" key="4">
    <source>
        <dbReference type="RuleBase" id="RU003719"/>
    </source>
</evidence>